<sequence length="317" mass="36745">MSTEILKNEVRKYENQIDLVDLIKILLKNKGLILLTAAIITLMSVGGAFYIKANKIEKFGQNFKLIDFNDSYYNKKADLTIKKFIIEDILLKNEVVDEFYKNEEFNKYSQTKNKDKILNEDEKREFINNSIKINKVMDEGKKEIKYYSLISNIKANKGLSEKLIALYIDIINKEKAAIIINAIDTEDDFIIQKRNLYEKKVKEGEKNIAEIIKQQPVSILENQEIISMLSITNPSLLQEMDSDKALYEKYYDQAVGIEGLKEDKNLNQQIEKLSSIYKVEEKSKSMMIVAMGLILGLFLGIFAAFMKEFFENVDFKN</sequence>
<dbReference type="EMBL" id="QUAJ01000001">
    <property type="protein sequence ID" value="REI43207.1"/>
    <property type="molecule type" value="Genomic_DNA"/>
</dbReference>
<keyword evidence="1" id="KW-1133">Transmembrane helix</keyword>
<organism evidence="2 3">
    <name type="scientific">Psychrilyobacter piezotolerans</name>
    <dbReference type="NCBI Taxonomy" id="2293438"/>
    <lineage>
        <taxon>Bacteria</taxon>
        <taxon>Fusobacteriati</taxon>
        <taxon>Fusobacteriota</taxon>
        <taxon>Fusobacteriia</taxon>
        <taxon>Fusobacteriales</taxon>
        <taxon>Fusobacteriaceae</taxon>
        <taxon>Psychrilyobacter</taxon>
    </lineage>
</organism>
<keyword evidence="1" id="KW-0472">Membrane</keyword>
<feature type="transmembrane region" description="Helical" evidence="1">
    <location>
        <begin position="286"/>
        <end position="306"/>
    </location>
</feature>
<protein>
    <recommendedName>
        <fullName evidence="4">Polysaccharide chain length determinant N-terminal domain-containing protein</fullName>
    </recommendedName>
</protein>
<name>A0ABX9KKX9_9FUSO</name>
<dbReference type="Proteomes" id="UP000263486">
    <property type="component" value="Unassembled WGS sequence"/>
</dbReference>
<keyword evidence="1" id="KW-0812">Transmembrane</keyword>
<gene>
    <name evidence="2" type="ORF">DYH56_00705</name>
</gene>
<comment type="caution">
    <text evidence="2">The sequence shown here is derived from an EMBL/GenBank/DDBJ whole genome shotgun (WGS) entry which is preliminary data.</text>
</comment>
<evidence type="ECO:0000256" key="1">
    <source>
        <dbReference type="SAM" id="Phobius"/>
    </source>
</evidence>
<evidence type="ECO:0008006" key="4">
    <source>
        <dbReference type="Google" id="ProtNLM"/>
    </source>
</evidence>
<evidence type="ECO:0000313" key="2">
    <source>
        <dbReference type="EMBL" id="REI43207.1"/>
    </source>
</evidence>
<dbReference type="RefSeq" id="WP_114640927.1">
    <property type="nucleotide sequence ID" value="NZ_JAACIO010000001.1"/>
</dbReference>
<evidence type="ECO:0000313" key="3">
    <source>
        <dbReference type="Proteomes" id="UP000263486"/>
    </source>
</evidence>
<proteinExistence type="predicted"/>
<feature type="transmembrane region" description="Helical" evidence="1">
    <location>
        <begin position="32"/>
        <end position="51"/>
    </location>
</feature>
<reference evidence="2 3" key="1">
    <citation type="submission" date="2018-08" db="EMBL/GenBank/DDBJ databases">
        <title>Draft genome sequence of Psychrilyobacter sp. strain SD5 isolated from Black Sea water.</title>
        <authorList>
            <person name="Yadav S."/>
            <person name="Villanueva L."/>
            <person name="Damste J.S.S."/>
        </authorList>
    </citation>
    <scope>NUCLEOTIDE SEQUENCE [LARGE SCALE GENOMIC DNA]</scope>
    <source>
        <strain evidence="2 3">SD5</strain>
    </source>
</reference>
<accession>A0ABX9KKX9</accession>
<keyword evidence="3" id="KW-1185">Reference proteome</keyword>